<evidence type="ECO:0000313" key="6">
    <source>
        <dbReference type="Proteomes" id="UP001276854"/>
    </source>
</evidence>
<feature type="domain" description="Beta-ketoacyl-[acyl-carrier-protein] synthase III N-terminal" evidence="4">
    <location>
        <begin position="117"/>
        <end position="183"/>
    </location>
</feature>
<comment type="caution">
    <text evidence="5">The sequence shown here is derived from an EMBL/GenBank/DDBJ whole genome shotgun (WGS) entry which is preliminary data.</text>
</comment>
<dbReference type="InterPro" id="IPR013747">
    <property type="entry name" value="ACP_syn_III_C"/>
</dbReference>
<dbReference type="EMBL" id="JAWONS010000329">
    <property type="protein sequence ID" value="MDW2800651.1"/>
    <property type="molecule type" value="Genomic_DNA"/>
</dbReference>
<evidence type="ECO:0000259" key="3">
    <source>
        <dbReference type="Pfam" id="PF08541"/>
    </source>
</evidence>
<keyword evidence="6" id="KW-1185">Reference proteome</keyword>
<dbReference type="SUPFAM" id="SSF53901">
    <property type="entry name" value="Thiolase-like"/>
    <property type="match status" value="2"/>
</dbReference>
<dbReference type="RefSeq" id="WP_318066814.1">
    <property type="nucleotide sequence ID" value="NZ_JAWONS010000329.1"/>
</dbReference>
<dbReference type="Proteomes" id="UP001276854">
    <property type="component" value="Unassembled WGS sequence"/>
</dbReference>
<dbReference type="Gene3D" id="3.40.47.10">
    <property type="match status" value="2"/>
</dbReference>
<sequence length="331" mass="35947">MEAAGRYPIAIKIKGIGHSVPKKLVTSDELERKYKLEAGWCSRKLGISGRYWVTKESAAELCAQASAEAFQKADIDPGEIDLILNASNTFDRILPDQSIQIKDKLNLTDPQIGCISVNCGCLSALAALDLGGALIASGVAKQILIVASLISSPGFNEKNIQESAALGDGAAALILGAAKPQEDSCLYGARMETYSGAHGIKGFKGMKEHETLFSKDILFDDLTFEFDSQTMQQEGMKYNKNFVSRLFPVDKKCLQMIIPNQSTRIASDMMKLMFPSRKVFTVIDQYGNIGAAGHIMALYHAVENNLIKRGDLVLLHGMGAGLSIYGVLLKY</sequence>
<dbReference type="Pfam" id="PF08545">
    <property type="entry name" value="ACP_syn_III"/>
    <property type="match status" value="1"/>
</dbReference>
<feature type="domain" description="Beta-ketoacyl-[acyl-carrier-protein] synthase III C-terminal" evidence="3">
    <location>
        <begin position="254"/>
        <end position="331"/>
    </location>
</feature>
<evidence type="ECO:0000313" key="5">
    <source>
        <dbReference type="EMBL" id="MDW2800651.1"/>
    </source>
</evidence>
<dbReference type="PANTHER" id="PTHR34069">
    <property type="entry name" value="3-OXOACYL-[ACYL-CARRIER-PROTEIN] SYNTHASE 3"/>
    <property type="match status" value="1"/>
</dbReference>
<keyword evidence="2" id="KW-0012">Acyltransferase</keyword>
<dbReference type="PANTHER" id="PTHR34069:SF2">
    <property type="entry name" value="BETA-KETOACYL-[ACYL-CARRIER-PROTEIN] SYNTHASE III"/>
    <property type="match status" value="1"/>
</dbReference>
<reference evidence="5 6" key="1">
    <citation type="submission" date="2023-10" db="EMBL/GenBank/DDBJ databases">
        <title>A novel Glycoside Hydrolase 43-Like Enzyme from Clostrdium boliviensis is an Endo-xylanase, and a Candidate for Xylooligosaccharides Production from Different Xylan Substrates.</title>
        <authorList>
            <person name="Alvarez M.T."/>
            <person name="Rocabado-Villegas L.R."/>
            <person name="Salas-Veizaga D.M."/>
            <person name="Linares-Pasten J.A."/>
            <person name="Gudmundsdottir E.E."/>
            <person name="Hreggvidsson G.O."/>
            <person name="Adlercreutz P."/>
            <person name="Nordberg Karlsson E."/>
        </authorList>
    </citation>
    <scope>NUCLEOTIDE SEQUENCE [LARGE SCALE GENOMIC DNA]</scope>
    <source>
        <strain evidence="5 6">E-1</strain>
    </source>
</reference>
<dbReference type="InterPro" id="IPR016039">
    <property type="entry name" value="Thiolase-like"/>
</dbReference>
<protein>
    <submittedName>
        <fullName evidence="5">3-oxoacyl-[acyl-carrier-protein] synthase III C-terminal domain-containing protein</fullName>
    </submittedName>
</protein>
<dbReference type="InterPro" id="IPR013751">
    <property type="entry name" value="ACP_syn_III_N"/>
</dbReference>
<organism evidence="5 6">
    <name type="scientific">Clostridium boliviensis</name>
    <dbReference type="NCBI Taxonomy" id="318465"/>
    <lineage>
        <taxon>Bacteria</taxon>
        <taxon>Bacillati</taxon>
        <taxon>Bacillota</taxon>
        <taxon>Clostridia</taxon>
        <taxon>Eubacteriales</taxon>
        <taxon>Clostridiaceae</taxon>
        <taxon>Clostridium</taxon>
    </lineage>
</organism>
<gene>
    <name evidence="5" type="ORF">RZO55_24075</name>
</gene>
<dbReference type="Pfam" id="PF08541">
    <property type="entry name" value="ACP_syn_III_C"/>
    <property type="match status" value="1"/>
</dbReference>
<evidence type="ECO:0000259" key="4">
    <source>
        <dbReference type="Pfam" id="PF08545"/>
    </source>
</evidence>
<proteinExistence type="predicted"/>
<evidence type="ECO:0000256" key="1">
    <source>
        <dbReference type="ARBA" id="ARBA00022679"/>
    </source>
</evidence>
<accession>A0ABU4GSP2</accession>
<evidence type="ECO:0000256" key="2">
    <source>
        <dbReference type="ARBA" id="ARBA00023315"/>
    </source>
</evidence>
<name>A0ABU4GSP2_9CLOT</name>
<keyword evidence="1" id="KW-0808">Transferase</keyword>